<dbReference type="InterPro" id="IPR011705">
    <property type="entry name" value="BACK"/>
</dbReference>
<dbReference type="Pfam" id="PF00651">
    <property type="entry name" value="BTB"/>
    <property type="match status" value="1"/>
</dbReference>
<proteinExistence type="predicted"/>
<dbReference type="InterPro" id="IPR000210">
    <property type="entry name" value="BTB/POZ_dom"/>
</dbReference>
<dbReference type="SMART" id="SM00225">
    <property type="entry name" value="BTB"/>
    <property type="match status" value="1"/>
</dbReference>
<dbReference type="PANTHER" id="PTHR45774">
    <property type="entry name" value="BTB/POZ DOMAIN-CONTAINING"/>
    <property type="match status" value="1"/>
</dbReference>
<dbReference type="PROSITE" id="PS50097">
    <property type="entry name" value="BTB"/>
    <property type="match status" value="1"/>
</dbReference>
<keyword evidence="2" id="KW-1185">Reference proteome</keyword>
<dbReference type="GO" id="GO:0022008">
    <property type="term" value="P:neurogenesis"/>
    <property type="evidence" value="ECO:0007669"/>
    <property type="project" value="TreeGrafter"/>
</dbReference>
<feature type="domain" description="BTB" evidence="1">
    <location>
        <begin position="40"/>
        <end position="120"/>
    </location>
</feature>
<evidence type="ECO:0000313" key="2">
    <source>
        <dbReference type="Proteomes" id="UP000887540"/>
    </source>
</evidence>
<name>A0A914EG30_9BILA</name>
<protein>
    <submittedName>
        <fullName evidence="3">BTB domain-containing protein</fullName>
    </submittedName>
</protein>
<dbReference type="InterPro" id="IPR011333">
    <property type="entry name" value="SKP1/BTB/POZ_sf"/>
</dbReference>
<dbReference type="Proteomes" id="UP000887540">
    <property type="component" value="Unplaced"/>
</dbReference>
<dbReference type="Pfam" id="PF07707">
    <property type="entry name" value="BACK"/>
    <property type="match status" value="1"/>
</dbReference>
<dbReference type="Gene3D" id="3.30.710.10">
    <property type="entry name" value="Potassium Channel Kv1.1, Chain A"/>
    <property type="match status" value="1"/>
</dbReference>
<dbReference type="SUPFAM" id="SSF54695">
    <property type="entry name" value="POZ domain"/>
    <property type="match status" value="1"/>
</dbReference>
<organism evidence="2 3">
    <name type="scientific">Acrobeloides nanus</name>
    <dbReference type="NCBI Taxonomy" id="290746"/>
    <lineage>
        <taxon>Eukaryota</taxon>
        <taxon>Metazoa</taxon>
        <taxon>Ecdysozoa</taxon>
        <taxon>Nematoda</taxon>
        <taxon>Chromadorea</taxon>
        <taxon>Rhabditida</taxon>
        <taxon>Tylenchina</taxon>
        <taxon>Cephalobomorpha</taxon>
        <taxon>Cephaloboidea</taxon>
        <taxon>Cephalobidae</taxon>
        <taxon>Acrobeloides</taxon>
    </lineage>
</organism>
<dbReference type="GO" id="GO:0005829">
    <property type="term" value="C:cytosol"/>
    <property type="evidence" value="ECO:0007669"/>
    <property type="project" value="TreeGrafter"/>
</dbReference>
<reference evidence="3" key="1">
    <citation type="submission" date="2022-11" db="UniProtKB">
        <authorList>
            <consortium name="WormBaseParasite"/>
        </authorList>
    </citation>
    <scope>IDENTIFICATION</scope>
</reference>
<evidence type="ECO:0000313" key="3">
    <source>
        <dbReference type="WBParaSite" id="ACRNAN_scaffold7846.g12033.t1"/>
    </source>
</evidence>
<evidence type="ECO:0000259" key="1">
    <source>
        <dbReference type="PROSITE" id="PS50097"/>
    </source>
</evidence>
<dbReference type="PANTHER" id="PTHR45774:SF3">
    <property type="entry name" value="BTB (POZ) DOMAIN-CONTAINING 2B-RELATED"/>
    <property type="match status" value="1"/>
</dbReference>
<dbReference type="WBParaSite" id="ACRNAN_scaffold7846.g12033.t1">
    <property type="protein sequence ID" value="ACRNAN_scaffold7846.g12033.t1"/>
    <property type="gene ID" value="ACRNAN_scaffold7846.g12033"/>
</dbReference>
<dbReference type="AlphaFoldDB" id="A0A914EG30"/>
<sequence>MVLVMSQEIGHNQDVDTDDWQQDKSLKERILHAYTNGFFADVVFLAGEEKVPIKAHKYVLCISSPVFVRMFHGSHAQSTQKETILVEDKDLEVIRVPDITSEALNHVLTYIYSEKVELEINNVFNVLYAAKKYLLTDLEKECAKFLEDKVDAANTCESIISFATEDVVTSEEFKNLDEPTLARILQFDKLKIGEWTLFQEVLKWTEVQCVKKNLDVTSENKRLVLGAALYAIRFPAMRATEFAAYAK</sequence>
<dbReference type="Gene3D" id="1.25.40.420">
    <property type="match status" value="1"/>
</dbReference>
<accession>A0A914EG30</accession>